<evidence type="ECO:0000313" key="2">
    <source>
        <dbReference type="Proteomes" id="UP001418222"/>
    </source>
</evidence>
<dbReference type="AlphaFoldDB" id="A0AAP0C023"/>
<organism evidence="1 2">
    <name type="scientific">Platanthera zijinensis</name>
    <dbReference type="NCBI Taxonomy" id="2320716"/>
    <lineage>
        <taxon>Eukaryota</taxon>
        <taxon>Viridiplantae</taxon>
        <taxon>Streptophyta</taxon>
        <taxon>Embryophyta</taxon>
        <taxon>Tracheophyta</taxon>
        <taxon>Spermatophyta</taxon>
        <taxon>Magnoliopsida</taxon>
        <taxon>Liliopsida</taxon>
        <taxon>Asparagales</taxon>
        <taxon>Orchidaceae</taxon>
        <taxon>Orchidoideae</taxon>
        <taxon>Orchideae</taxon>
        <taxon>Orchidinae</taxon>
        <taxon>Platanthera</taxon>
    </lineage>
</organism>
<dbReference type="Proteomes" id="UP001418222">
    <property type="component" value="Unassembled WGS sequence"/>
</dbReference>
<name>A0AAP0C023_9ASPA</name>
<comment type="caution">
    <text evidence="1">The sequence shown here is derived from an EMBL/GenBank/DDBJ whole genome shotgun (WGS) entry which is preliminary data.</text>
</comment>
<proteinExistence type="predicted"/>
<accession>A0AAP0C023</accession>
<protein>
    <submittedName>
        <fullName evidence="1">Uncharacterized protein</fullName>
    </submittedName>
</protein>
<keyword evidence="2" id="KW-1185">Reference proteome</keyword>
<dbReference type="EMBL" id="JBBWWQ010000001">
    <property type="protein sequence ID" value="KAK8956818.1"/>
    <property type="molecule type" value="Genomic_DNA"/>
</dbReference>
<gene>
    <name evidence="1" type="ORF">KSP39_PZI000786</name>
</gene>
<evidence type="ECO:0000313" key="1">
    <source>
        <dbReference type="EMBL" id="KAK8956818.1"/>
    </source>
</evidence>
<sequence>MSPEQFQYIWRKTIPHIEVGMGSGVFQTERLGRSLFTFDFHCLRNQKKKRIVLENRVTNIVEEGGGAVVVSASVDEVVYLGLLKTDNN</sequence>
<reference evidence="1 2" key="1">
    <citation type="journal article" date="2022" name="Nat. Plants">
        <title>Genomes of leafy and leafless Platanthera orchids illuminate the evolution of mycoheterotrophy.</title>
        <authorList>
            <person name="Li M.H."/>
            <person name="Liu K.W."/>
            <person name="Li Z."/>
            <person name="Lu H.C."/>
            <person name="Ye Q.L."/>
            <person name="Zhang D."/>
            <person name="Wang J.Y."/>
            <person name="Li Y.F."/>
            <person name="Zhong Z.M."/>
            <person name="Liu X."/>
            <person name="Yu X."/>
            <person name="Liu D.K."/>
            <person name="Tu X.D."/>
            <person name="Liu B."/>
            <person name="Hao Y."/>
            <person name="Liao X.Y."/>
            <person name="Jiang Y.T."/>
            <person name="Sun W.H."/>
            <person name="Chen J."/>
            <person name="Chen Y.Q."/>
            <person name="Ai Y."/>
            <person name="Zhai J.W."/>
            <person name="Wu S.S."/>
            <person name="Zhou Z."/>
            <person name="Hsiao Y.Y."/>
            <person name="Wu W.L."/>
            <person name="Chen Y.Y."/>
            <person name="Lin Y.F."/>
            <person name="Hsu J.L."/>
            <person name="Li C.Y."/>
            <person name="Wang Z.W."/>
            <person name="Zhao X."/>
            <person name="Zhong W.Y."/>
            <person name="Ma X.K."/>
            <person name="Ma L."/>
            <person name="Huang J."/>
            <person name="Chen G.Z."/>
            <person name="Huang M.Z."/>
            <person name="Huang L."/>
            <person name="Peng D.H."/>
            <person name="Luo Y.B."/>
            <person name="Zou S.Q."/>
            <person name="Chen S.P."/>
            <person name="Lan S."/>
            <person name="Tsai W.C."/>
            <person name="Van de Peer Y."/>
            <person name="Liu Z.J."/>
        </authorList>
    </citation>
    <scope>NUCLEOTIDE SEQUENCE [LARGE SCALE GENOMIC DNA]</scope>
    <source>
        <strain evidence="1">Lor287</strain>
    </source>
</reference>